<dbReference type="RefSeq" id="XP_060324617.1">
    <property type="nucleotide sequence ID" value="XM_060474521.1"/>
</dbReference>
<keyword evidence="2" id="KW-1185">Reference proteome</keyword>
<name>A0AA39JI90_ARMTA</name>
<dbReference type="GeneID" id="85358069"/>
<organism evidence="1 2">
    <name type="scientific">Armillaria tabescens</name>
    <name type="common">Ringless honey mushroom</name>
    <name type="synonym">Agaricus tabescens</name>
    <dbReference type="NCBI Taxonomy" id="1929756"/>
    <lineage>
        <taxon>Eukaryota</taxon>
        <taxon>Fungi</taxon>
        <taxon>Dikarya</taxon>
        <taxon>Basidiomycota</taxon>
        <taxon>Agaricomycotina</taxon>
        <taxon>Agaricomycetes</taxon>
        <taxon>Agaricomycetidae</taxon>
        <taxon>Agaricales</taxon>
        <taxon>Marasmiineae</taxon>
        <taxon>Physalacriaceae</taxon>
        <taxon>Desarmillaria</taxon>
    </lineage>
</organism>
<comment type="caution">
    <text evidence="1">The sequence shown here is derived from an EMBL/GenBank/DDBJ whole genome shotgun (WGS) entry which is preliminary data.</text>
</comment>
<proteinExistence type="predicted"/>
<accession>A0AA39JI90</accession>
<sequence>MARSVLLTVRIIYLPPKAAIFIPEDLEAAIVVLRADLTSLRIPHPKAYTIKILSPGVVRFCWETEMHSTLHTQLSKRIPKLSQGELFKRAISKMSLKQEPGKKLDPPPQPNIKYLLPQHVPDSVFGPQGFVPILESSLGGSAPSESSSSAQIISADSSYPQYAGSECSVPTSGTAEPYPDELETLSRLQSPVSRCTSVKEEATSVVIGKRTSCSLFSPSPAKRYRSRSPSNNDEFSLLHELGSLSEEIKYLAAKQSRIREKLQDLGVSSIPEPDFLSRNQIRDLELEIETERRQRIECETVLMDIRRECRVPFIVPALFDAFIDISKLTTTVVDSLH</sequence>
<dbReference type="AlphaFoldDB" id="A0AA39JI90"/>
<gene>
    <name evidence="1" type="ORF">EV420DRAFT_1577036</name>
</gene>
<dbReference type="EMBL" id="JAUEPS010000060">
    <property type="protein sequence ID" value="KAK0443123.1"/>
    <property type="molecule type" value="Genomic_DNA"/>
</dbReference>
<dbReference type="Proteomes" id="UP001175211">
    <property type="component" value="Unassembled WGS sequence"/>
</dbReference>
<evidence type="ECO:0000313" key="1">
    <source>
        <dbReference type="EMBL" id="KAK0443123.1"/>
    </source>
</evidence>
<evidence type="ECO:0000313" key="2">
    <source>
        <dbReference type="Proteomes" id="UP001175211"/>
    </source>
</evidence>
<reference evidence="1" key="1">
    <citation type="submission" date="2023-06" db="EMBL/GenBank/DDBJ databases">
        <authorList>
            <consortium name="Lawrence Berkeley National Laboratory"/>
            <person name="Ahrendt S."/>
            <person name="Sahu N."/>
            <person name="Indic B."/>
            <person name="Wong-Bajracharya J."/>
            <person name="Merenyi Z."/>
            <person name="Ke H.-M."/>
            <person name="Monk M."/>
            <person name="Kocsube S."/>
            <person name="Drula E."/>
            <person name="Lipzen A."/>
            <person name="Balint B."/>
            <person name="Henrissat B."/>
            <person name="Andreopoulos B."/>
            <person name="Martin F.M."/>
            <person name="Harder C.B."/>
            <person name="Rigling D."/>
            <person name="Ford K.L."/>
            <person name="Foster G.D."/>
            <person name="Pangilinan J."/>
            <person name="Papanicolaou A."/>
            <person name="Barry K."/>
            <person name="LaButti K."/>
            <person name="Viragh M."/>
            <person name="Koriabine M."/>
            <person name="Yan M."/>
            <person name="Riley R."/>
            <person name="Champramary S."/>
            <person name="Plett K.L."/>
            <person name="Tsai I.J."/>
            <person name="Slot J."/>
            <person name="Sipos G."/>
            <person name="Plett J."/>
            <person name="Nagy L.G."/>
            <person name="Grigoriev I.V."/>
        </authorList>
    </citation>
    <scope>NUCLEOTIDE SEQUENCE</scope>
    <source>
        <strain evidence="1">CCBAS 213</strain>
    </source>
</reference>
<protein>
    <submittedName>
        <fullName evidence="1">Uncharacterized protein</fullName>
    </submittedName>
</protein>